<dbReference type="GO" id="GO:0000978">
    <property type="term" value="F:RNA polymerase II cis-regulatory region sequence-specific DNA binding"/>
    <property type="evidence" value="ECO:0007669"/>
    <property type="project" value="TreeGrafter"/>
</dbReference>
<feature type="compositionally biased region" description="Low complexity" evidence="5">
    <location>
        <begin position="446"/>
        <end position="459"/>
    </location>
</feature>
<feature type="compositionally biased region" description="Polar residues" evidence="5">
    <location>
        <begin position="363"/>
        <end position="374"/>
    </location>
</feature>
<dbReference type="SUPFAM" id="SSF47459">
    <property type="entry name" value="HLH, helix-loop-helix DNA-binding domain"/>
    <property type="match status" value="1"/>
</dbReference>
<dbReference type="EMBL" id="LT558123">
    <property type="protein sequence ID" value="SAM82359.1"/>
    <property type="molecule type" value="Genomic_DNA"/>
</dbReference>
<feature type="compositionally biased region" description="Basic and acidic residues" evidence="5">
    <location>
        <begin position="542"/>
        <end position="551"/>
    </location>
</feature>
<evidence type="ECO:0000313" key="8">
    <source>
        <dbReference type="EMBL" id="SYW79406.1"/>
    </source>
</evidence>
<dbReference type="Proteomes" id="UP000658997">
    <property type="component" value="Unassembled WGS sequence"/>
</dbReference>
<dbReference type="EMBL" id="ULHB01000054">
    <property type="protein sequence ID" value="SYW79406.1"/>
    <property type="molecule type" value="Genomic_DNA"/>
</dbReference>
<feature type="compositionally biased region" description="Low complexity" evidence="5">
    <location>
        <begin position="732"/>
        <end position="744"/>
    </location>
</feature>
<gene>
    <name evidence="8" type="ORF">UBRO2_03090</name>
    <name evidence="7" type="ORF">UBRO_04643</name>
</gene>
<feature type="region of interest" description="Disordered" evidence="5">
    <location>
        <begin position="170"/>
        <end position="321"/>
    </location>
</feature>
<feature type="region of interest" description="Disordered" evidence="5">
    <location>
        <begin position="712"/>
        <end position="817"/>
    </location>
</feature>
<dbReference type="Gene3D" id="4.10.280.10">
    <property type="entry name" value="Helix-loop-helix DNA-binding domain"/>
    <property type="match status" value="1"/>
</dbReference>
<reference evidence="9" key="1">
    <citation type="submission" date="2016-04" db="EMBL/GenBank/DDBJ databases">
        <authorList>
            <person name="Guldener U."/>
            <person name="Guldener U."/>
        </authorList>
    </citation>
    <scope>NUCLEOTIDE SEQUENCE [LARGE SCALE GENOMIC DNA]</scope>
    <source>
        <strain evidence="9">UB2112</strain>
    </source>
</reference>
<evidence type="ECO:0000256" key="1">
    <source>
        <dbReference type="ARBA" id="ARBA00004123"/>
    </source>
</evidence>
<dbReference type="InterPro" id="IPR051732">
    <property type="entry name" value="USF"/>
</dbReference>
<feature type="compositionally biased region" description="Low complexity" evidence="5">
    <location>
        <begin position="775"/>
        <end position="798"/>
    </location>
</feature>
<evidence type="ECO:0000256" key="2">
    <source>
        <dbReference type="ARBA" id="ARBA00023015"/>
    </source>
</evidence>
<feature type="domain" description="BHLH" evidence="6">
    <location>
        <begin position="538"/>
        <end position="664"/>
    </location>
</feature>
<dbReference type="GO" id="GO:0000981">
    <property type="term" value="F:DNA-binding transcription factor activity, RNA polymerase II-specific"/>
    <property type="evidence" value="ECO:0007669"/>
    <property type="project" value="TreeGrafter"/>
</dbReference>
<evidence type="ECO:0000256" key="3">
    <source>
        <dbReference type="ARBA" id="ARBA00023163"/>
    </source>
</evidence>
<feature type="compositionally biased region" description="Basic and acidic residues" evidence="5">
    <location>
        <begin position="475"/>
        <end position="493"/>
    </location>
</feature>
<dbReference type="SMART" id="SM00353">
    <property type="entry name" value="HLH"/>
    <property type="match status" value="1"/>
</dbReference>
<feature type="compositionally biased region" description="Acidic residues" evidence="5">
    <location>
        <begin position="505"/>
        <end position="516"/>
    </location>
</feature>
<feature type="compositionally biased region" description="Low complexity" evidence="5">
    <location>
        <begin position="301"/>
        <end position="321"/>
    </location>
</feature>
<dbReference type="GO" id="GO:0005634">
    <property type="term" value="C:nucleus"/>
    <property type="evidence" value="ECO:0007669"/>
    <property type="project" value="UniProtKB-SubCell"/>
</dbReference>
<keyword evidence="4" id="KW-0539">Nucleus</keyword>
<feature type="compositionally biased region" description="Basic and acidic residues" evidence="5">
    <location>
        <begin position="248"/>
        <end position="258"/>
    </location>
</feature>
<dbReference type="Proteomes" id="UP000179920">
    <property type="component" value="Chromosome VII"/>
</dbReference>
<protein>
    <recommendedName>
        <fullName evidence="6">BHLH domain-containing protein</fullName>
    </recommendedName>
</protein>
<dbReference type="PANTHER" id="PTHR46117">
    <property type="entry name" value="FI24210P1"/>
    <property type="match status" value="1"/>
</dbReference>
<evidence type="ECO:0000259" key="6">
    <source>
        <dbReference type="PROSITE" id="PS50888"/>
    </source>
</evidence>
<dbReference type="InterPro" id="IPR011598">
    <property type="entry name" value="bHLH_dom"/>
</dbReference>
<dbReference type="PROSITE" id="PS50888">
    <property type="entry name" value="BHLH"/>
    <property type="match status" value="1"/>
</dbReference>
<dbReference type="AlphaFoldDB" id="A0A1K0G4K3"/>
<dbReference type="Pfam" id="PF00010">
    <property type="entry name" value="HLH"/>
    <property type="match status" value="1"/>
</dbReference>
<comment type="subcellular location">
    <subcellularLocation>
        <location evidence="1">Nucleus</location>
    </subcellularLocation>
</comment>
<reference evidence="8" key="3">
    <citation type="submission" date="2018-08" db="EMBL/GenBank/DDBJ databases">
        <authorList>
            <person name="Guldener U."/>
        </authorList>
    </citation>
    <scope>NUCLEOTIDE SEQUENCE</scope>
    <source>
        <strain evidence="8">UB2</strain>
    </source>
</reference>
<keyword evidence="10" id="KW-1185">Reference proteome</keyword>
<feature type="compositionally biased region" description="Acidic residues" evidence="5">
    <location>
        <begin position="842"/>
        <end position="855"/>
    </location>
</feature>
<evidence type="ECO:0000256" key="4">
    <source>
        <dbReference type="ARBA" id="ARBA00023242"/>
    </source>
</evidence>
<evidence type="ECO:0000313" key="9">
    <source>
        <dbReference type="Proteomes" id="UP000179920"/>
    </source>
</evidence>
<feature type="compositionally biased region" description="Polar residues" evidence="5">
    <location>
        <begin position="187"/>
        <end position="207"/>
    </location>
</feature>
<feature type="compositionally biased region" description="Polar residues" evidence="5">
    <location>
        <begin position="90"/>
        <end position="100"/>
    </location>
</feature>
<sequence>MPASVEASGPHSIDVMMPKKRQQGFDPGASGSYSAAGAGPGLNVSSALDSHSSTAAHTNNFFGPFGTNGLPSSFIDTDILLNDDLWNQFSPATTNSSNNGGHPPSDGPDHNQQQNTALDVNSRNDSTNERAFGESYVNIPHTNSLDMFGLQSRTFGTLRPTYDALSRLSKDASSMDDGDSPDGSNGETTFTVATSALSPSSLGTTVGSLPKGSGARHHRSTSNASSSHRSKTTRSLSRSRTRVAAGVSERRGAERSPSLDRGGVGKAPSSRARVSRRATVGPAALAGNLQPAPNQSLPARSSVSGNPSALASSSSMGHSSSFQAQTHRWSLFGTDGSSMQLNLADQPSWHQQSHDGQGRLGTHSASSSLPTSHNFHTSMAHLNLQTPPVSSAMHNMSGKIEDDGNTNQSFNPSLFPPYTQVRSHSGLSAVDDLSGQQHNMPEDANARSSEASEISEARSTPTSKASRPSKVASHASREKITKDVKAENSKSDLKAVSPEEAQHGEDDDDDDDDDDQPSTGTGGKSEAEAKKLAEKRRKRRESHNAVERRRRDNINEKITELATLLPEAMLLDAIATSTQGGNSGTFAPALAAKAALAAAAAAVAKGDTMPDGMDGHANLHKSSTEAYAAALAPVHANSAALAAAQAKPNKGIILRKSVEYIRHLQQFLDMQMGRISFLEAELARPRQALAASGMQAPPTTDPHQGLSMMHAFFDPGNTGNGEGTDMFGNPMQQQQQQGQQQQQQHLHHQQHAQQQQQHQPPPQDFSAMNLRSLGMPMDQQPPQQAQPQQHHQQMSMRQGGMPMSHSNSGSHDASASGAPALAAWLEGFDQRTGLPRRSSVDPIEEEEHESGEEDKELSPRGRSQSSRLSHDAHDEHWRGRSRHKVGRGGGAGGRVQEGSWPELQPSEAQSPMQLVSGEEHQTTTASFSDLGEMKLDL</sequence>
<accession>A0A1K0G4K3</accession>
<keyword evidence="3" id="KW-0804">Transcription</keyword>
<feature type="region of interest" description="Disordered" evidence="5">
    <location>
        <begin position="832"/>
        <end position="937"/>
    </location>
</feature>
<feature type="compositionally biased region" description="Basic residues" evidence="5">
    <location>
        <begin position="228"/>
        <end position="241"/>
    </location>
</feature>
<keyword evidence="2" id="KW-0805">Transcription regulation</keyword>
<dbReference type="PANTHER" id="PTHR46117:SF3">
    <property type="entry name" value="FI24210P1"/>
    <property type="match status" value="1"/>
</dbReference>
<feature type="region of interest" description="Disordered" evidence="5">
    <location>
        <begin position="346"/>
        <end position="374"/>
    </location>
</feature>
<feature type="region of interest" description="Disordered" evidence="5">
    <location>
        <begin position="90"/>
        <end position="115"/>
    </location>
</feature>
<organism evidence="7 9">
    <name type="scientific">Ustilago bromivora</name>
    <dbReference type="NCBI Taxonomy" id="307758"/>
    <lineage>
        <taxon>Eukaryota</taxon>
        <taxon>Fungi</taxon>
        <taxon>Dikarya</taxon>
        <taxon>Basidiomycota</taxon>
        <taxon>Ustilaginomycotina</taxon>
        <taxon>Ustilaginomycetes</taxon>
        <taxon>Ustilaginales</taxon>
        <taxon>Ustilaginaceae</taxon>
        <taxon>Ustilago</taxon>
    </lineage>
</organism>
<dbReference type="CDD" id="cd11387">
    <property type="entry name" value="bHLHzip_USF_MITF"/>
    <property type="match status" value="1"/>
</dbReference>
<dbReference type="InterPro" id="IPR036638">
    <property type="entry name" value="HLH_DNA-bd_sf"/>
</dbReference>
<proteinExistence type="predicted"/>
<dbReference type="OrthoDB" id="690068at2759"/>
<feature type="region of interest" description="Disordered" evidence="5">
    <location>
        <begin position="389"/>
        <end position="551"/>
    </location>
</feature>
<evidence type="ECO:0000313" key="7">
    <source>
        <dbReference type="EMBL" id="SAM82359.1"/>
    </source>
</evidence>
<name>A0A1K0G4K3_9BASI</name>
<reference evidence="7" key="2">
    <citation type="submission" date="2016-04" db="EMBL/GenBank/DDBJ databases">
        <authorList>
            <person name="Evans L.H."/>
            <person name="Alamgir A."/>
            <person name="Owens N."/>
            <person name="Weber N.D."/>
            <person name="Virtaneva K."/>
            <person name="Barbian K."/>
            <person name="Babar A."/>
            <person name="Rosenke K."/>
        </authorList>
    </citation>
    <scope>NUCLEOTIDE SEQUENCE</scope>
    <source>
        <strain evidence="7">UB2112</strain>
    </source>
</reference>
<feature type="compositionally biased region" description="Basic and acidic residues" evidence="5">
    <location>
        <begin position="868"/>
        <end position="878"/>
    </location>
</feature>
<dbReference type="GO" id="GO:0046983">
    <property type="term" value="F:protein dimerization activity"/>
    <property type="evidence" value="ECO:0007669"/>
    <property type="project" value="InterPro"/>
</dbReference>
<evidence type="ECO:0000313" key="10">
    <source>
        <dbReference type="Proteomes" id="UP000658997"/>
    </source>
</evidence>
<evidence type="ECO:0000256" key="5">
    <source>
        <dbReference type="SAM" id="MobiDB-lite"/>
    </source>
</evidence>